<dbReference type="RefSeq" id="WP_092176534.1">
    <property type="nucleotide sequence ID" value="NZ_FNZH01000005.1"/>
</dbReference>
<accession>A0A1H6ZX39</accession>
<dbReference type="InterPro" id="IPR012429">
    <property type="entry name" value="HGSNAT_cat"/>
</dbReference>
<feature type="transmembrane region" description="Helical" evidence="1">
    <location>
        <begin position="238"/>
        <end position="258"/>
    </location>
</feature>
<dbReference type="Pfam" id="PF07786">
    <property type="entry name" value="HGSNAT_cat"/>
    <property type="match status" value="1"/>
</dbReference>
<feature type="transmembrane region" description="Helical" evidence="1">
    <location>
        <begin position="53"/>
        <end position="73"/>
    </location>
</feature>
<name>A0A1H6ZX39_9BACT</name>
<dbReference type="EMBL" id="FNZH01000005">
    <property type="protein sequence ID" value="SEJ57216.1"/>
    <property type="molecule type" value="Genomic_DNA"/>
</dbReference>
<protein>
    <submittedName>
        <fullName evidence="3">Predicted acyltransferase</fullName>
    </submittedName>
</protein>
<evidence type="ECO:0000256" key="1">
    <source>
        <dbReference type="SAM" id="Phobius"/>
    </source>
</evidence>
<feature type="domain" description="Heparan-alpha-glucosaminide N-acetyltransferase catalytic" evidence="2">
    <location>
        <begin position="9"/>
        <end position="157"/>
    </location>
</feature>
<dbReference type="PANTHER" id="PTHR31061:SF24">
    <property type="entry name" value="LD22376P"/>
    <property type="match status" value="1"/>
</dbReference>
<sequence>MNPLQQSTRYQSLDVLRGLTVALMIVVNTPGSWSTNFAPFLHAPWHGLTITDLVFPSFLFVVGNAMSFSLARLRDRGGAIYFKKVIRRTAIIFLIGLLLTAFPFFRIIDGSPVPYDFTSIRVLGVLQRIALCYGIAATLVYFLSLRTCLAIAAATLLGYGGLMFFFGDPGADPYSLEGNAARKLDLWLIGAGNLYRGEGIPFDPEGLLSTLPAVVNVLAGYAVGLFIKRQGAQVQTVVRLLTLSVLLLVVGYAWDLLFPINKKIWSSSFVLVSVGYVTALLGLLVYLLEIKNWKSWAYFFEVFGRNPLLLYVLSGVLVRILLMVPVKGSSLKNWIYEGFFTGILPPKTASLSFALAFMLLIWLVGWIMDKRGVYIKV</sequence>
<dbReference type="STRING" id="1416801.SAMN05192553_105164"/>
<keyword evidence="1" id="KW-0812">Transmembrane</keyword>
<dbReference type="Proteomes" id="UP000199403">
    <property type="component" value="Unassembled WGS sequence"/>
</dbReference>
<keyword evidence="3" id="KW-0808">Transferase</keyword>
<evidence type="ECO:0000313" key="3">
    <source>
        <dbReference type="EMBL" id="SEJ57216.1"/>
    </source>
</evidence>
<feature type="transmembrane region" description="Helical" evidence="1">
    <location>
        <begin position="85"/>
        <end position="105"/>
    </location>
</feature>
<feature type="transmembrane region" description="Helical" evidence="1">
    <location>
        <begin position="206"/>
        <end position="226"/>
    </location>
</feature>
<keyword evidence="4" id="KW-1185">Reference proteome</keyword>
<evidence type="ECO:0000259" key="2">
    <source>
        <dbReference type="Pfam" id="PF07786"/>
    </source>
</evidence>
<organism evidence="3 4">
    <name type="scientific">Cyclobacterium xiamenense</name>
    <dbReference type="NCBI Taxonomy" id="1297121"/>
    <lineage>
        <taxon>Bacteria</taxon>
        <taxon>Pseudomonadati</taxon>
        <taxon>Bacteroidota</taxon>
        <taxon>Cytophagia</taxon>
        <taxon>Cytophagales</taxon>
        <taxon>Cyclobacteriaceae</taxon>
        <taxon>Cyclobacterium</taxon>
    </lineage>
</organism>
<dbReference type="PANTHER" id="PTHR31061">
    <property type="entry name" value="LD22376P"/>
    <property type="match status" value="1"/>
</dbReference>
<feature type="transmembrane region" description="Helical" evidence="1">
    <location>
        <begin position="125"/>
        <end position="143"/>
    </location>
</feature>
<feature type="transmembrane region" description="Helical" evidence="1">
    <location>
        <begin position="148"/>
        <end position="166"/>
    </location>
</feature>
<evidence type="ECO:0000313" key="4">
    <source>
        <dbReference type="Proteomes" id="UP000199403"/>
    </source>
</evidence>
<dbReference type="GO" id="GO:0016746">
    <property type="term" value="F:acyltransferase activity"/>
    <property type="evidence" value="ECO:0007669"/>
    <property type="project" value="UniProtKB-KW"/>
</dbReference>
<gene>
    <name evidence="3" type="ORF">SAMN05192553_105164</name>
</gene>
<feature type="transmembrane region" description="Helical" evidence="1">
    <location>
        <begin position="12"/>
        <end position="33"/>
    </location>
</feature>
<feature type="transmembrane region" description="Helical" evidence="1">
    <location>
        <begin position="308"/>
        <end position="328"/>
    </location>
</feature>
<feature type="transmembrane region" description="Helical" evidence="1">
    <location>
        <begin position="348"/>
        <end position="368"/>
    </location>
</feature>
<proteinExistence type="predicted"/>
<dbReference type="OrthoDB" id="9788724at2"/>
<keyword evidence="1" id="KW-1133">Transmembrane helix</keyword>
<feature type="transmembrane region" description="Helical" evidence="1">
    <location>
        <begin position="264"/>
        <end position="288"/>
    </location>
</feature>
<reference evidence="4" key="1">
    <citation type="submission" date="2016-10" db="EMBL/GenBank/DDBJ databases">
        <authorList>
            <person name="Varghese N."/>
            <person name="Submissions S."/>
        </authorList>
    </citation>
    <scope>NUCLEOTIDE SEQUENCE [LARGE SCALE GENOMIC DNA]</scope>
    <source>
        <strain evidence="4">IBRC-M 10761</strain>
    </source>
</reference>
<dbReference type="AlphaFoldDB" id="A0A1H6ZX39"/>
<keyword evidence="1" id="KW-0472">Membrane</keyword>
<keyword evidence="3" id="KW-0012">Acyltransferase</keyword>